<dbReference type="SUPFAM" id="SSF50814">
    <property type="entry name" value="Lipocalins"/>
    <property type="match status" value="1"/>
</dbReference>
<dbReference type="EMBL" id="JACVVK020000087">
    <property type="protein sequence ID" value="KAK7494079.1"/>
    <property type="molecule type" value="Genomic_DNA"/>
</dbReference>
<dbReference type="Proteomes" id="UP001519460">
    <property type="component" value="Unassembled WGS sequence"/>
</dbReference>
<dbReference type="CDD" id="cd00742">
    <property type="entry name" value="FABP"/>
    <property type="match status" value="1"/>
</dbReference>
<reference evidence="1 2" key="1">
    <citation type="journal article" date="2023" name="Sci. Data">
        <title>Genome assembly of the Korean intertidal mud-creeper Batillaria attramentaria.</title>
        <authorList>
            <person name="Patra A.K."/>
            <person name="Ho P.T."/>
            <person name="Jun S."/>
            <person name="Lee S.J."/>
            <person name="Kim Y."/>
            <person name="Won Y.J."/>
        </authorList>
    </citation>
    <scope>NUCLEOTIDE SEQUENCE [LARGE SCALE GENOMIC DNA]</scope>
    <source>
        <strain evidence="1">Wonlab-2016</strain>
    </source>
</reference>
<keyword evidence="2" id="KW-1185">Reference proteome</keyword>
<organism evidence="1 2">
    <name type="scientific">Batillaria attramentaria</name>
    <dbReference type="NCBI Taxonomy" id="370345"/>
    <lineage>
        <taxon>Eukaryota</taxon>
        <taxon>Metazoa</taxon>
        <taxon>Spiralia</taxon>
        <taxon>Lophotrochozoa</taxon>
        <taxon>Mollusca</taxon>
        <taxon>Gastropoda</taxon>
        <taxon>Caenogastropoda</taxon>
        <taxon>Sorbeoconcha</taxon>
        <taxon>Cerithioidea</taxon>
        <taxon>Batillariidae</taxon>
        <taxon>Batillaria</taxon>
    </lineage>
</organism>
<dbReference type="InterPro" id="IPR012674">
    <property type="entry name" value="Calycin"/>
</dbReference>
<accession>A0ABD0L4P6</accession>
<feature type="non-terminal residue" evidence="1">
    <location>
        <position position="117"/>
    </location>
</feature>
<dbReference type="Gene3D" id="2.40.128.20">
    <property type="match status" value="1"/>
</dbReference>
<proteinExistence type="predicted"/>
<evidence type="ECO:0000313" key="1">
    <source>
        <dbReference type="EMBL" id="KAK7494079.1"/>
    </source>
</evidence>
<sequence>MTDAMVGKWESTAMENMDALWDAMGVPEERRKAAREMKTHLEIARADGGGWKLVTSIGGKGRTVVFPLGQEVDTISLMREPTKAILTEDNGRLVEKHHCSQGEITIRRAVVDGNMSS</sequence>
<dbReference type="GO" id="GO:0008289">
    <property type="term" value="F:lipid binding"/>
    <property type="evidence" value="ECO:0007669"/>
    <property type="project" value="UniProtKB-KW"/>
</dbReference>
<dbReference type="AlphaFoldDB" id="A0ABD0L4P6"/>
<protein>
    <submittedName>
        <fullName evidence="1">Uncharacterized protein</fullName>
    </submittedName>
</protein>
<evidence type="ECO:0000313" key="2">
    <source>
        <dbReference type="Proteomes" id="UP001519460"/>
    </source>
</evidence>
<comment type="caution">
    <text evidence="1">The sequence shown here is derived from an EMBL/GenBank/DDBJ whole genome shotgun (WGS) entry which is preliminary data.</text>
</comment>
<name>A0ABD0L4P6_9CAEN</name>
<gene>
    <name evidence="1" type="ORF">BaRGS_00014737</name>
</gene>